<evidence type="ECO:0000256" key="1">
    <source>
        <dbReference type="ARBA" id="ARBA00004141"/>
    </source>
</evidence>
<dbReference type="RefSeq" id="WP_157562053.1">
    <property type="nucleotide sequence ID" value="NZ_WQKZ01000001.1"/>
</dbReference>
<keyword evidence="8" id="KW-1185">Reference proteome</keyword>
<dbReference type="GO" id="GO:0016020">
    <property type="term" value="C:membrane"/>
    <property type="evidence" value="ECO:0007669"/>
    <property type="project" value="UniProtKB-SubCell"/>
</dbReference>
<evidence type="ECO:0000313" key="7">
    <source>
        <dbReference type="EMBL" id="MVN75303.1"/>
    </source>
</evidence>
<keyword evidence="4 5" id="KW-0472">Membrane</keyword>
<feature type="transmembrane region" description="Helical" evidence="5">
    <location>
        <begin position="251"/>
        <end position="269"/>
    </location>
</feature>
<comment type="caution">
    <text evidence="7">The sequence shown here is derived from an EMBL/GenBank/DDBJ whole genome shotgun (WGS) entry which is preliminary data.</text>
</comment>
<keyword evidence="3 5" id="KW-1133">Transmembrane helix</keyword>
<evidence type="ECO:0000313" key="8">
    <source>
        <dbReference type="Proteomes" id="UP000441336"/>
    </source>
</evidence>
<feature type="transmembrane region" description="Helical" evidence="5">
    <location>
        <begin position="225"/>
        <end position="244"/>
    </location>
</feature>
<feature type="transmembrane region" description="Helical" evidence="5">
    <location>
        <begin position="20"/>
        <end position="38"/>
    </location>
</feature>
<feature type="transmembrane region" description="Helical" evidence="5">
    <location>
        <begin position="275"/>
        <end position="296"/>
    </location>
</feature>
<name>A0A7K1TA91_9BACT</name>
<dbReference type="PANTHER" id="PTHR31310:SF7">
    <property type="entry name" value="PA-PHOSPHATASE RELATED-FAMILY PROTEIN DDB_G0268928"/>
    <property type="match status" value="1"/>
</dbReference>
<evidence type="ECO:0000256" key="5">
    <source>
        <dbReference type="SAM" id="Phobius"/>
    </source>
</evidence>
<dbReference type="EMBL" id="WQKZ01000001">
    <property type="protein sequence ID" value="MVN75303.1"/>
    <property type="molecule type" value="Genomic_DNA"/>
</dbReference>
<sequence length="316" mass="35567">MHDSLPTPAAEPIASTGKWLVPVISIAYLLFSYFLIGFRSEQLVLIGICNACYYLSNTTRRFITGFSIFVIFWVLYDYMKAFPNYAYRAVDIAQLYTTEKSLFGIHTAGKILTPNEYWLLNGNSVLDVACGIFYLCWVPIPLGFAGYLFFKNRKLFFEFSLTFLLVNILGFIVYYLHPAAPPWYVQQHGFEFQPLTMGSTAGLVKFDSFFGVNIFKSIYAKNSNIFAAMPSLHSAYPVIVLFYASKNKSGIATAAFFVVMVGIWFSAVYTSHHYVLDVLAGIAISLTGIAIVRLLLAKSSVFNRFVNYFWLATAPA</sequence>
<dbReference type="CDD" id="cd03386">
    <property type="entry name" value="PAP2_Aur1_like"/>
    <property type="match status" value="1"/>
</dbReference>
<dbReference type="Pfam" id="PF14378">
    <property type="entry name" value="PAP2_3"/>
    <property type="match status" value="1"/>
</dbReference>
<organism evidence="7 8">
    <name type="scientific">Hymenobacter ginkgonis</name>
    <dbReference type="NCBI Taxonomy" id="2682976"/>
    <lineage>
        <taxon>Bacteria</taxon>
        <taxon>Pseudomonadati</taxon>
        <taxon>Bacteroidota</taxon>
        <taxon>Cytophagia</taxon>
        <taxon>Cytophagales</taxon>
        <taxon>Hymenobacteraceae</taxon>
        <taxon>Hymenobacter</taxon>
    </lineage>
</organism>
<dbReference type="InterPro" id="IPR052185">
    <property type="entry name" value="IPC_Synthase-Related"/>
</dbReference>
<dbReference type="Proteomes" id="UP000441336">
    <property type="component" value="Unassembled WGS sequence"/>
</dbReference>
<comment type="subcellular location">
    <subcellularLocation>
        <location evidence="1">Membrane</location>
        <topology evidence="1">Multi-pass membrane protein</topology>
    </subcellularLocation>
</comment>
<evidence type="ECO:0000256" key="4">
    <source>
        <dbReference type="ARBA" id="ARBA00023136"/>
    </source>
</evidence>
<feature type="transmembrane region" description="Helical" evidence="5">
    <location>
        <begin position="125"/>
        <end position="148"/>
    </location>
</feature>
<accession>A0A7K1TA91</accession>
<dbReference type="AlphaFoldDB" id="A0A7K1TA91"/>
<proteinExistence type="predicted"/>
<keyword evidence="2 5" id="KW-0812">Transmembrane</keyword>
<dbReference type="InterPro" id="IPR026841">
    <property type="entry name" value="Aur1/Ipt1"/>
</dbReference>
<feature type="transmembrane region" description="Helical" evidence="5">
    <location>
        <begin position="59"/>
        <end position="76"/>
    </location>
</feature>
<evidence type="ECO:0000256" key="3">
    <source>
        <dbReference type="ARBA" id="ARBA00022989"/>
    </source>
</evidence>
<gene>
    <name evidence="7" type="ORF">GO988_03095</name>
</gene>
<dbReference type="PANTHER" id="PTHR31310">
    <property type="match status" value="1"/>
</dbReference>
<evidence type="ECO:0000256" key="2">
    <source>
        <dbReference type="ARBA" id="ARBA00022692"/>
    </source>
</evidence>
<protein>
    <submittedName>
        <fullName evidence="7">Phosphatase PAP2 family protein</fullName>
    </submittedName>
</protein>
<feature type="domain" description="Inositolphosphotransferase Aur1/Ipt1" evidence="6">
    <location>
        <begin position="119"/>
        <end position="290"/>
    </location>
</feature>
<evidence type="ECO:0000259" key="6">
    <source>
        <dbReference type="Pfam" id="PF14378"/>
    </source>
</evidence>
<feature type="transmembrane region" description="Helical" evidence="5">
    <location>
        <begin position="155"/>
        <end position="176"/>
    </location>
</feature>
<dbReference type="Gene3D" id="1.20.144.10">
    <property type="entry name" value="Phosphatidic acid phosphatase type 2/haloperoxidase"/>
    <property type="match status" value="1"/>
</dbReference>
<reference evidence="7 8" key="1">
    <citation type="submission" date="2019-12" db="EMBL/GenBank/DDBJ databases">
        <title>Hymenobacter sp. HMF4947 Genome sequencing and assembly.</title>
        <authorList>
            <person name="Kang H."/>
            <person name="Cha I."/>
            <person name="Kim H."/>
            <person name="Joh K."/>
        </authorList>
    </citation>
    <scope>NUCLEOTIDE SEQUENCE [LARGE SCALE GENOMIC DNA]</scope>
    <source>
        <strain evidence="7 8">HMF4947</strain>
    </source>
</reference>